<feature type="compositionally biased region" description="Acidic residues" evidence="9">
    <location>
        <begin position="125"/>
        <end position="134"/>
    </location>
</feature>
<accession>A0A3N2PZ35</accession>
<dbReference type="InterPro" id="IPR041232">
    <property type="entry name" value="NPL"/>
</dbReference>
<dbReference type="InterPro" id="IPR001179">
    <property type="entry name" value="PPIase_FKBP_dom"/>
</dbReference>
<sequence>MAPQPVALYGLEIPPGVLVPAAPDFPASFHITMAAVDPTEQPEADEDGNVPSVPRSTLRLVKQRLGDDLDDDDEVDEEYMRALIAASGDDSEDESDDEANGGPSDPSKKKKGTAQLLEALKNAQDDEDSEDEEMTDAKPNGTKSDKKGKAKASNDDEEEEDSDDDDDEDGADLEQYVICTLDTERNYQQPLDLHVGEGEKVFFIVNGTHTVHLTGNYVVDDEEEDDEDEDEDDEDLYDMASDELLGGELSDDESDELDGVENPRVTELESDEEEAPKLVSVGEKKNKKKRAAEEADGLDELITKDEESKLSKKQLKKLKNNKGEAVPAEEGKGKSDKKVQFAKNLEQGPTGSGEKAKSGKAASGVKVVQGVTIDDRKVGEGRVVKNGDTVGVRYIGKLQDGKVFDANKKGKPFSFKVGKNQVIKGWDIGVLGMSVGSERRLTIPPHLAYGSKGLPGIPANSTLVFDVKLLEIK</sequence>
<evidence type="ECO:0000256" key="1">
    <source>
        <dbReference type="ARBA" id="ARBA00000971"/>
    </source>
</evidence>
<dbReference type="FunFam" id="3.10.50.40:FF:000006">
    <property type="entry name" value="Peptidyl-prolyl cis-trans isomerase"/>
    <property type="match status" value="1"/>
</dbReference>
<dbReference type="Proteomes" id="UP000272025">
    <property type="component" value="Unassembled WGS sequence"/>
</dbReference>
<dbReference type="EMBL" id="ML119053">
    <property type="protein sequence ID" value="ROT39793.1"/>
    <property type="molecule type" value="Genomic_DNA"/>
</dbReference>
<feature type="compositionally biased region" description="Acidic residues" evidence="9">
    <location>
        <begin position="89"/>
        <end position="99"/>
    </location>
</feature>
<protein>
    <recommendedName>
        <fullName evidence="7">FK506-binding protein</fullName>
        <ecNumber evidence="7">5.2.1.8</ecNumber>
    </recommendedName>
</protein>
<dbReference type="Pfam" id="PF00254">
    <property type="entry name" value="FKBP_C"/>
    <property type="match status" value="1"/>
</dbReference>
<evidence type="ECO:0000256" key="4">
    <source>
        <dbReference type="ARBA" id="ARBA00011865"/>
    </source>
</evidence>
<comment type="catalytic activity">
    <reaction evidence="1 7 8">
        <text>[protein]-peptidylproline (omega=180) = [protein]-peptidylproline (omega=0)</text>
        <dbReference type="Rhea" id="RHEA:16237"/>
        <dbReference type="Rhea" id="RHEA-COMP:10747"/>
        <dbReference type="Rhea" id="RHEA-COMP:10748"/>
        <dbReference type="ChEBI" id="CHEBI:83833"/>
        <dbReference type="ChEBI" id="CHEBI:83834"/>
        <dbReference type="EC" id="5.2.1.8"/>
    </reaction>
</comment>
<evidence type="ECO:0000313" key="12">
    <source>
        <dbReference type="Proteomes" id="UP000272025"/>
    </source>
</evidence>
<feature type="compositionally biased region" description="Acidic residues" evidence="9">
    <location>
        <begin position="68"/>
        <end position="77"/>
    </location>
</feature>
<comment type="function">
    <text evidence="2">PPIase that acts as a histone chaperone. Histone proline isomerase that increases the rate of cis-trans isomerization at prolines on the histone H3 N-terminal tail. Proline isomerization influences H3 methylation thereby regulating gene expression.</text>
</comment>
<proteinExistence type="inferred from homology"/>
<dbReference type="GO" id="GO:0005730">
    <property type="term" value="C:nucleolus"/>
    <property type="evidence" value="ECO:0007669"/>
    <property type="project" value="TreeGrafter"/>
</dbReference>
<dbReference type="RefSeq" id="XP_028467599.1">
    <property type="nucleotide sequence ID" value="XM_028607971.1"/>
</dbReference>
<feature type="region of interest" description="Disordered" evidence="9">
    <location>
        <begin position="36"/>
        <end position="177"/>
    </location>
</feature>
<keyword evidence="6 7" id="KW-0413">Isomerase</keyword>
<dbReference type="InterPro" id="IPR023566">
    <property type="entry name" value="PPIase_Fpr3/Fpr4-like"/>
</dbReference>
<dbReference type="OrthoDB" id="77911at2759"/>
<feature type="compositionally biased region" description="Acidic residues" evidence="9">
    <location>
        <begin position="249"/>
        <end position="259"/>
    </location>
</feature>
<comment type="subunit">
    <text evidence="4">Binds to histones H3 and H4.</text>
</comment>
<dbReference type="STRING" id="1314773.A0A3N2PZ35"/>
<evidence type="ECO:0000313" key="11">
    <source>
        <dbReference type="EMBL" id="ROT39793.1"/>
    </source>
</evidence>
<organism evidence="11 12">
    <name type="scientific">Sodiomyces alkalinus (strain CBS 110278 / VKM F-3762 / F11)</name>
    <name type="common">Alkaliphilic filamentous fungus</name>
    <dbReference type="NCBI Taxonomy" id="1314773"/>
    <lineage>
        <taxon>Eukaryota</taxon>
        <taxon>Fungi</taxon>
        <taxon>Dikarya</taxon>
        <taxon>Ascomycota</taxon>
        <taxon>Pezizomycotina</taxon>
        <taxon>Sordariomycetes</taxon>
        <taxon>Hypocreomycetidae</taxon>
        <taxon>Glomerellales</taxon>
        <taxon>Plectosphaerellaceae</taxon>
        <taxon>Sodiomyces</taxon>
    </lineage>
</organism>
<evidence type="ECO:0000256" key="6">
    <source>
        <dbReference type="ARBA" id="ARBA00023235"/>
    </source>
</evidence>
<feature type="compositionally biased region" description="Acidic residues" evidence="9">
    <location>
        <begin position="219"/>
        <end position="241"/>
    </location>
</feature>
<dbReference type="PANTHER" id="PTHR43811:SF19">
    <property type="entry name" value="39 KDA FK506-BINDING NUCLEAR PROTEIN"/>
    <property type="match status" value="1"/>
</dbReference>
<dbReference type="Gene3D" id="3.10.50.40">
    <property type="match status" value="1"/>
</dbReference>
<feature type="region of interest" description="Disordered" evidence="9">
    <location>
        <begin position="215"/>
        <end position="340"/>
    </location>
</feature>
<evidence type="ECO:0000256" key="9">
    <source>
        <dbReference type="SAM" id="MobiDB-lite"/>
    </source>
</evidence>
<feature type="compositionally biased region" description="Acidic residues" evidence="9">
    <location>
        <begin position="155"/>
        <end position="172"/>
    </location>
</feature>
<feature type="domain" description="PPIase FKBP-type" evidence="10">
    <location>
        <begin position="387"/>
        <end position="473"/>
    </location>
</feature>
<dbReference type="GO" id="GO:0003755">
    <property type="term" value="F:peptidyl-prolyl cis-trans isomerase activity"/>
    <property type="evidence" value="ECO:0007669"/>
    <property type="project" value="UniProtKB-KW"/>
</dbReference>
<dbReference type="GeneID" id="39576449"/>
<keyword evidence="12" id="KW-1185">Reference proteome</keyword>
<dbReference type="InterPro" id="IPR046357">
    <property type="entry name" value="PPIase_dom_sf"/>
</dbReference>
<dbReference type="PROSITE" id="PS50059">
    <property type="entry name" value="FKBP_PPIASE"/>
    <property type="match status" value="1"/>
</dbReference>
<gene>
    <name evidence="11" type="ORF">SODALDRAFT_275229</name>
</gene>
<keyword evidence="5 7" id="KW-0697">Rotamase</keyword>
<dbReference type="PIRSF" id="PIRSF001473">
    <property type="entry name" value="FK506-bp_FPR3"/>
    <property type="match status" value="1"/>
</dbReference>
<feature type="compositionally biased region" description="Basic residues" evidence="9">
    <location>
        <begin position="311"/>
        <end position="320"/>
    </location>
</feature>
<dbReference type="SUPFAM" id="SSF54534">
    <property type="entry name" value="FKBP-like"/>
    <property type="match status" value="1"/>
</dbReference>
<dbReference type="Gene3D" id="2.60.120.340">
    <property type="entry name" value="Nucleoplasmin core domain"/>
    <property type="match status" value="1"/>
</dbReference>
<evidence type="ECO:0000256" key="7">
    <source>
        <dbReference type="PIRNR" id="PIRNR001473"/>
    </source>
</evidence>
<evidence type="ECO:0000256" key="5">
    <source>
        <dbReference type="ARBA" id="ARBA00023110"/>
    </source>
</evidence>
<evidence type="ECO:0000256" key="2">
    <source>
        <dbReference type="ARBA" id="ARBA00002221"/>
    </source>
</evidence>
<evidence type="ECO:0000256" key="3">
    <source>
        <dbReference type="ARBA" id="ARBA00007838"/>
    </source>
</evidence>
<dbReference type="AlphaFoldDB" id="A0A3N2PZ35"/>
<feature type="compositionally biased region" description="Basic and acidic residues" evidence="9">
    <location>
        <begin position="329"/>
        <end position="339"/>
    </location>
</feature>
<comment type="similarity">
    <text evidence="3">Belongs to the FKBP-type PPIase family. FKBP3/4 subfamily.</text>
</comment>
<dbReference type="Pfam" id="PF17800">
    <property type="entry name" value="NPL"/>
    <property type="match status" value="1"/>
</dbReference>
<evidence type="ECO:0000259" key="10">
    <source>
        <dbReference type="PROSITE" id="PS50059"/>
    </source>
</evidence>
<dbReference type="GO" id="GO:0000785">
    <property type="term" value="C:chromatin"/>
    <property type="evidence" value="ECO:0007669"/>
    <property type="project" value="TreeGrafter"/>
</dbReference>
<evidence type="ECO:0000256" key="8">
    <source>
        <dbReference type="PROSITE-ProRule" id="PRU00277"/>
    </source>
</evidence>
<name>A0A3N2PZ35_SODAK</name>
<feature type="compositionally biased region" description="Basic and acidic residues" evidence="9">
    <location>
        <begin position="301"/>
        <end position="310"/>
    </location>
</feature>
<reference evidence="11 12" key="1">
    <citation type="journal article" date="2018" name="Mol. Ecol.">
        <title>The obligate alkalophilic soda-lake fungus Sodiomyces alkalinus has shifted to a protein diet.</title>
        <authorList>
            <person name="Grum-Grzhimaylo A.A."/>
            <person name="Falkoski D.L."/>
            <person name="van den Heuvel J."/>
            <person name="Valero-Jimenez C.A."/>
            <person name="Min B."/>
            <person name="Choi I.G."/>
            <person name="Lipzen A."/>
            <person name="Daum C.G."/>
            <person name="Aanen D.K."/>
            <person name="Tsang A."/>
            <person name="Henrissat B."/>
            <person name="Bilanenko E.N."/>
            <person name="de Vries R.P."/>
            <person name="van Kan J.A.L."/>
            <person name="Grigoriev I.V."/>
            <person name="Debets A.J.M."/>
        </authorList>
    </citation>
    <scope>NUCLEOTIDE SEQUENCE [LARGE SCALE GENOMIC DNA]</scope>
    <source>
        <strain evidence="11 12">F11</strain>
    </source>
</reference>
<dbReference type="PANTHER" id="PTHR43811">
    <property type="entry name" value="FKBP-TYPE PEPTIDYL-PROLYL CIS-TRANS ISOMERASE FKPA"/>
    <property type="match status" value="1"/>
</dbReference>
<dbReference type="EC" id="5.2.1.8" evidence="7"/>